<gene>
    <name evidence="8" type="ORF">EJ03DRAFT_219543</name>
</gene>
<dbReference type="CDD" id="cd00067">
    <property type="entry name" value="GAL4"/>
    <property type="match status" value="1"/>
</dbReference>
<dbReference type="OrthoDB" id="2399539at2759"/>
<proteinExistence type="predicted"/>
<dbReference type="CDD" id="cd12148">
    <property type="entry name" value="fungal_TF_MHR"/>
    <property type="match status" value="1"/>
</dbReference>
<evidence type="ECO:0000256" key="3">
    <source>
        <dbReference type="ARBA" id="ARBA00023015"/>
    </source>
</evidence>
<dbReference type="Proteomes" id="UP000799436">
    <property type="component" value="Unassembled WGS sequence"/>
</dbReference>
<dbReference type="GO" id="GO:0008270">
    <property type="term" value="F:zinc ion binding"/>
    <property type="evidence" value="ECO:0007669"/>
    <property type="project" value="InterPro"/>
</dbReference>
<evidence type="ECO:0000313" key="9">
    <source>
        <dbReference type="Proteomes" id="UP000799436"/>
    </source>
</evidence>
<evidence type="ECO:0000256" key="2">
    <source>
        <dbReference type="ARBA" id="ARBA00022723"/>
    </source>
</evidence>
<dbReference type="PANTHER" id="PTHR47338:SF5">
    <property type="entry name" value="ZN(II)2CYS6 TRANSCRIPTION FACTOR (EUROFUNG)"/>
    <property type="match status" value="1"/>
</dbReference>
<evidence type="ECO:0000259" key="7">
    <source>
        <dbReference type="PROSITE" id="PS50048"/>
    </source>
</evidence>
<evidence type="ECO:0000256" key="5">
    <source>
        <dbReference type="ARBA" id="ARBA00023242"/>
    </source>
</evidence>
<evidence type="ECO:0000256" key="6">
    <source>
        <dbReference type="SAM" id="MobiDB-lite"/>
    </source>
</evidence>
<keyword evidence="2" id="KW-0479">Metal-binding</keyword>
<evidence type="ECO:0000256" key="4">
    <source>
        <dbReference type="ARBA" id="ARBA00023163"/>
    </source>
</evidence>
<feature type="region of interest" description="Disordered" evidence="6">
    <location>
        <begin position="89"/>
        <end position="119"/>
    </location>
</feature>
<dbReference type="InterPro" id="IPR001138">
    <property type="entry name" value="Zn2Cys6_DnaBD"/>
</dbReference>
<accession>A0A6G1KYJ9</accession>
<dbReference type="GO" id="GO:0003677">
    <property type="term" value="F:DNA binding"/>
    <property type="evidence" value="ECO:0007669"/>
    <property type="project" value="InterPro"/>
</dbReference>
<keyword evidence="3" id="KW-0805">Transcription regulation</keyword>
<dbReference type="GO" id="GO:0005634">
    <property type="term" value="C:nucleus"/>
    <property type="evidence" value="ECO:0007669"/>
    <property type="project" value="UniProtKB-SubCell"/>
</dbReference>
<dbReference type="EMBL" id="ML995900">
    <property type="protein sequence ID" value="KAF2765114.1"/>
    <property type="molecule type" value="Genomic_DNA"/>
</dbReference>
<keyword evidence="5" id="KW-0539">Nucleus</keyword>
<evidence type="ECO:0000256" key="1">
    <source>
        <dbReference type="ARBA" id="ARBA00004123"/>
    </source>
</evidence>
<organism evidence="8 9">
    <name type="scientific">Teratosphaeria nubilosa</name>
    <dbReference type="NCBI Taxonomy" id="161662"/>
    <lineage>
        <taxon>Eukaryota</taxon>
        <taxon>Fungi</taxon>
        <taxon>Dikarya</taxon>
        <taxon>Ascomycota</taxon>
        <taxon>Pezizomycotina</taxon>
        <taxon>Dothideomycetes</taxon>
        <taxon>Dothideomycetidae</taxon>
        <taxon>Mycosphaerellales</taxon>
        <taxon>Teratosphaeriaceae</taxon>
        <taxon>Teratosphaeria</taxon>
    </lineage>
</organism>
<reference evidence="8" key="1">
    <citation type="journal article" date="2020" name="Stud. Mycol.">
        <title>101 Dothideomycetes genomes: a test case for predicting lifestyles and emergence of pathogens.</title>
        <authorList>
            <person name="Haridas S."/>
            <person name="Albert R."/>
            <person name="Binder M."/>
            <person name="Bloem J."/>
            <person name="Labutti K."/>
            <person name="Salamov A."/>
            <person name="Andreopoulos B."/>
            <person name="Baker S."/>
            <person name="Barry K."/>
            <person name="Bills G."/>
            <person name="Bluhm B."/>
            <person name="Cannon C."/>
            <person name="Castanera R."/>
            <person name="Culley D."/>
            <person name="Daum C."/>
            <person name="Ezra D."/>
            <person name="Gonzalez J."/>
            <person name="Henrissat B."/>
            <person name="Kuo A."/>
            <person name="Liang C."/>
            <person name="Lipzen A."/>
            <person name="Lutzoni F."/>
            <person name="Magnuson J."/>
            <person name="Mondo S."/>
            <person name="Nolan M."/>
            <person name="Ohm R."/>
            <person name="Pangilinan J."/>
            <person name="Park H.-J."/>
            <person name="Ramirez L."/>
            <person name="Alfaro M."/>
            <person name="Sun H."/>
            <person name="Tritt A."/>
            <person name="Yoshinaga Y."/>
            <person name="Zwiers L.-H."/>
            <person name="Turgeon B."/>
            <person name="Goodwin S."/>
            <person name="Spatafora J."/>
            <person name="Crous P."/>
            <person name="Grigoriev I."/>
        </authorList>
    </citation>
    <scope>NUCLEOTIDE SEQUENCE</scope>
    <source>
        <strain evidence="8">CBS 116005</strain>
    </source>
</reference>
<dbReference type="PANTHER" id="PTHR47338">
    <property type="entry name" value="ZN(II)2CYS6 TRANSCRIPTION FACTOR (EUROFUNG)-RELATED"/>
    <property type="match status" value="1"/>
</dbReference>
<dbReference type="InterPro" id="IPR007219">
    <property type="entry name" value="XnlR_reg_dom"/>
</dbReference>
<comment type="subcellular location">
    <subcellularLocation>
        <location evidence="1">Nucleus</location>
    </subcellularLocation>
</comment>
<dbReference type="AlphaFoldDB" id="A0A6G1KYJ9"/>
<keyword evidence="4" id="KW-0804">Transcription</keyword>
<keyword evidence="9" id="KW-1185">Reference proteome</keyword>
<dbReference type="GO" id="GO:0006351">
    <property type="term" value="P:DNA-templated transcription"/>
    <property type="evidence" value="ECO:0007669"/>
    <property type="project" value="InterPro"/>
</dbReference>
<feature type="compositionally biased region" description="Polar residues" evidence="6">
    <location>
        <begin position="98"/>
        <end position="110"/>
    </location>
</feature>
<name>A0A6G1KYJ9_9PEZI</name>
<dbReference type="SMART" id="SM00906">
    <property type="entry name" value="Fungal_trans"/>
    <property type="match status" value="1"/>
</dbReference>
<dbReference type="PROSITE" id="PS50048">
    <property type="entry name" value="ZN2_CY6_FUNGAL_2"/>
    <property type="match status" value="1"/>
</dbReference>
<sequence length="662" mass="73222">MPDLIANHQPKKRRGNGACRRCRRLRTKCIHEGRQPPCAGCHRAGGAVSAICSFPRRGEQDIDRLYRAKHFRTPDAIVVQQRDLFKSVRDDHVDPAESSPQGARSRSQDPASVHSLRTHDTGLPPLNDLIEGCRVFLASYFQLGFIPKTLFLERLSKNAEAASSFLLAAILAISARFTPTLVARYGGVNEATSHFIGLTAGMVPREMYQVDLEHVQAFFLLSIAEWGNGDKDRSIIHMGIAVKMATILRLHREETYELPTSATREAIVEAEIGRRTFWMLQSQDNLHSGHSTPVAFSPSDITALLPCSENEFAFGVLPRCRAAVPGTAAAMHDPKSVASTQRSLFATLVQAHNYWGIVARRACKADAGSANLMSRPADASSDYRKLADELKNWEESLPAQHKWSVWNLRGYKAESMELAYLATVMVIRLSNIVLRRIYLDDLLTASRTAFDVRSDHAAFWRTMSYELFDNMLELHRQIEAYFASRLKADGYPAILAFCVYTCGSVAAHLLKWPQLCPGLATEAPTIATHSLSVLSELQHAWPTAARWQSGLQQAATPILEIPSAWTAVGSLPRTRRAYHAFSASRRVGSNASPARVSSSEELQDRSNLCSSDYSVLELNPGPYHDSNINSETVGNFEAELAALLHGDIYSGDAGGWEISTSF</sequence>
<dbReference type="GO" id="GO:0000981">
    <property type="term" value="F:DNA-binding transcription factor activity, RNA polymerase II-specific"/>
    <property type="evidence" value="ECO:0007669"/>
    <property type="project" value="InterPro"/>
</dbReference>
<feature type="domain" description="Zn(2)-C6 fungal-type" evidence="7">
    <location>
        <begin position="18"/>
        <end position="54"/>
    </location>
</feature>
<protein>
    <recommendedName>
        <fullName evidence="7">Zn(2)-C6 fungal-type domain-containing protein</fullName>
    </recommendedName>
</protein>
<dbReference type="Pfam" id="PF04082">
    <property type="entry name" value="Fungal_trans"/>
    <property type="match status" value="1"/>
</dbReference>
<dbReference type="InterPro" id="IPR050815">
    <property type="entry name" value="TF_fung"/>
</dbReference>
<evidence type="ECO:0000313" key="8">
    <source>
        <dbReference type="EMBL" id="KAF2765114.1"/>
    </source>
</evidence>